<feature type="region of interest" description="Disordered" evidence="1">
    <location>
        <begin position="1"/>
        <end position="104"/>
    </location>
</feature>
<dbReference type="EMBL" id="OZ034819">
    <property type="protein sequence ID" value="CAL1397082.1"/>
    <property type="molecule type" value="Genomic_DNA"/>
</dbReference>
<evidence type="ECO:0000256" key="1">
    <source>
        <dbReference type="SAM" id="MobiDB-lite"/>
    </source>
</evidence>
<keyword evidence="3" id="KW-1185">Reference proteome</keyword>
<evidence type="ECO:0000313" key="2">
    <source>
        <dbReference type="EMBL" id="CAL1397082.1"/>
    </source>
</evidence>
<gene>
    <name evidence="2" type="ORF">LTRI10_LOCUS37410</name>
</gene>
<accession>A0AAV2FGG5</accession>
<sequence>MCGFQILVAHLPPLKPPSSQPRRRHRRCATQHRRRHQQPPPRSNSEEPFPLNPDGRTRKRDLHHPTSGRSSLSPTEQNQRTTLDDRPPTNAPEEEGLLSSSSPP</sequence>
<feature type="compositionally biased region" description="Polar residues" evidence="1">
    <location>
        <begin position="67"/>
        <end position="81"/>
    </location>
</feature>
<dbReference type="AlphaFoldDB" id="A0AAV2FGG5"/>
<protein>
    <submittedName>
        <fullName evidence="2">Uncharacterized protein</fullName>
    </submittedName>
</protein>
<evidence type="ECO:0000313" key="3">
    <source>
        <dbReference type="Proteomes" id="UP001497516"/>
    </source>
</evidence>
<feature type="compositionally biased region" description="Basic residues" evidence="1">
    <location>
        <begin position="21"/>
        <end position="37"/>
    </location>
</feature>
<organism evidence="2 3">
    <name type="scientific">Linum trigynum</name>
    <dbReference type="NCBI Taxonomy" id="586398"/>
    <lineage>
        <taxon>Eukaryota</taxon>
        <taxon>Viridiplantae</taxon>
        <taxon>Streptophyta</taxon>
        <taxon>Embryophyta</taxon>
        <taxon>Tracheophyta</taxon>
        <taxon>Spermatophyta</taxon>
        <taxon>Magnoliopsida</taxon>
        <taxon>eudicotyledons</taxon>
        <taxon>Gunneridae</taxon>
        <taxon>Pentapetalae</taxon>
        <taxon>rosids</taxon>
        <taxon>fabids</taxon>
        <taxon>Malpighiales</taxon>
        <taxon>Linaceae</taxon>
        <taxon>Linum</taxon>
    </lineage>
</organism>
<proteinExistence type="predicted"/>
<name>A0AAV2FGG5_9ROSI</name>
<reference evidence="2 3" key="1">
    <citation type="submission" date="2024-04" db="EMBL/GenBank/DDBJ databases">
        <authorList>
            <person name="Fracassetti M."/>
        </authorList>
    </citation>
    <scope>NUCLEOTIDE SEQUENCE [LARGE SCALE GENOMIC DNA]</scope>
</reference>
<dbReference type="Proteomes" id="UP001497516">
    <property type="component" value="Chromosome 6"/>
</dbReference>